<sequence>MVVLTMTLTNKMPIYFLLFSRHLKVFGQNRLTFCTVYDFTHLDKSFIPQSFGRFLPGPDLFTGKKKKKRAVSLVLRPDIWRIQEAIVRRRKQAGLNMISCCSFCITDKLLAISLTCFFLILND</sequence>
<dbReference type="EMBL" id="JAHRIO010052665">
    <property type="protein sequence ID" value="MEQ2176065.1"/>
    <property type="molecule type" value="Genomic_DNA"/>
</dbReference>
<accession>A0ABV0NXG6</accession>
<reference evidence="2 3" key="1">
    <citation type="submission" date="2021-06" db="EMBL/GenBank/DDBJ databases">
        <authorList>
            <person name="Palmer J.M."/>
        </authorList>
    </citation>
    <scope>NUCLEOTIDE SEQUENCE [LARGE SCALE GENOMIC DNA]</scope>
    <source>
        <strain evidence="2 3">GA_2019</strain>
        <tissue evidence="2">Muscle</tissue>
    </source>
</reference>
<keyword evidence="1" id="KW-1133">Transmembrane helix</keyword>
<feature type="transmembrane region" description="Helical" evidence="1">
    <location>
        <begin position="98"/>
        <end position="121"/>
    </location>
</feature>
<evidence type="ECO:0000313" key="3">
    <source>
        <dbReference type="Proteomes" id="UP001476798"/>
    </source>
</evidence>
<proteinExistence type="predicted"/>
<protein>
    <submittedName>
        <fullName evidence="2">Uncharacterized protein</fullName>
    </submittedName>
</protein>
<keyword evidence="1" id="KW-0472">Membrane</keyword>
<dbReference type="Proteomes" id="UP001476798">
    <property type="component" value="Unassembled WGS sequence"/>
</dbReference>
<organism evidence="2 3">
    <name type="scientific">Goodea atripinnis</name>
    <dbReference type="NCBI Taxonomy" id="208336"/>
    <lineage>
        <taxon>Eukaryota</taxon>
        <taxon>Metazoa</taxon>
        <taxon>Chordata</taxon>
        <taxon>Craniata</taxon>
        <taxon>Vertebrata</taxon>
        <taxon>Euteleostomi</taxon>
        <taxon>Actinopterygii</taxon>
        <taxon>Neopterygii</taxon>
        <taxon>Teleostei</taxon>
        <taxon>Neoteleostei</taxon>
        <taxon>Acanthomorphata</taxon>
        <taxon>Ovalentaria</taxon>
        <taxon>Atherinomorphae</taxon>
        <taxon>Cyprinodontiformes</taxon>
        <taxon>Goodeidae</taxon>
        <taxon>Goodea</taxon>
    </lineage>
</organism>
<keyword evidence="3" id="KW-1185">Reference proteome</keyword>
<comment type="caution">
    <text evidence="2">The sequence shown here is derived from an EMBL/GenBank/DDBJ whole genome shotgun (WGS) entry which is preliminary data.</text>
</comment>
<keyword evidence="1" id="KW-0812">Transmembrane</keyword>
<evidence type="ECO:0000256" key="1">
    <source>
        <dbReference type="SAM" id="Phobius"/>
    </source>
</evidence>
<evidence type="ECO:0000313" key="2">
    <source>
        <dbReference type="EMBL" id="MEQ2176065.1"/>
    </source>
</evidence>
<gene>
    <name evidence="2" type="ORF">GOODEAATRI_024261</name>
</gene>
<name>A0ABV0NXG6_9TELE</name>